<dbReference type="eggNOG" id="COG0659">
    <property type="taxonomic scope" value="Bacteria"/>
</dbReference>
<evidence type="ECO:0000256" key="3">
    <source>
        <dbReference type="ARBA" id="ARBA00022989"/>
    </source>
</evidence>
<dbReference type="GO" id="GO:0016020">
    <property type="term" value="C:membrane"/>
    <property type="evidence" value="ECO:0007669"/>
    <property type="project" value="UniProtKB-SubCell"/>
</dbReference>
<dbReference type="AlphaFoldDB" id="H3ZDX3"/>
<keyword evidence="8" id="KW-1185">Reference proteome</keyword>
<comment type="subcellular location">
    <subcellularLocation>
        <location evidence="1">Membrane</location>
        <topology evidence="1">Multi-pass membrane protein</topology>
    </subcellularLocation>
</comment>
<name>H3ZDX3_9ALTE</name>
<feature type="transmembrane region" description="Helical" evidence="5">
    <location>
        <begin position="33"/>
        <end position="53"/>
    </location>
</feature>
<dbReference type="InterPro" id="IPR018045">
    <property type="entry name" value="S04_transporter_CS"/>
</dbReference>
<feature type="transmembrane region" description="Helical" evidence="5">
    <location>
        <begin position="411"/>
        <end position="441"/>
    </location>
</feature>
<comment type="caution">
    <text evidence="7">The sequence shown here is derived from an EMBL/GenBank/DDBJ whole genome shotgun (WGS) entry which is preliminary data.</text>
</comment>
<proteinExistence type="predicted"/>
<dbReference type="NCBIfam" id="NF008660">
    <property type="entry name" value="PRK11660.1"/>
    <property type="match status" value="1"/>
</dbReference>
<evidence type="ECO:0000313" key="7">
    <source>
        <dbReference type="EMBL" id="EHR41150.1"/>
    </source>
</evidence>
<feature type="transmembrane region" description="Helical" evidence="5">
    <location>
        <begin position="100"/>
        <end position="122"/>
    </location>
</feature>
<reference evidence="7 8" key="1">
    <citation type="journal article" date="2012" name="J. Bacteriol.">
        <title>Genome Sequence of Extracellular-Protease-Producing Alishewanella jeotgali Isolated from Traditional Korean Fermented Seafood.</title>
        <authorList>
            <person name="Jung J."/>
            <person name="Chun J."/>
            <person name="Park W."/>
        </authorList>
    </citation>
    <scope>NUCLEOTIDE SEQUENCE [LARGE SCALE GENOMIC DNA]</scope>
    <source>
        <strain evidence="7 8">KCTC 22429</strain>
    </source>
</reference>
<keyword evidence="4 5" id="KW-0472">Membrane</keyword>
<organism evidence="7 8">
    <name type="scientific">Alishewanella jeotgali KCTC 22429</name>
    <dbReference type="NCBI Taxonomy" id="1129374"/>
    <lineage>
        <taxon>Bacteria</taxon>
        <taxon>Pseudomonadati</taxon>
        <taxon>Pseudomonadota</taxon>
        <taxon>Gammaproteobacteria</taxon>
        <taxon>Alteromonadales</taxon>
        <taxon>Alteromonadaceae</taxon>
        <taxon>Alishewanella</taxon>
    </lineage>
</organism>
<evidence type="ECO:0000256" key="2">
    <source>
        <dbReference type="ARBA" id="ARBA00022692"/>
    </source>
</evidence>
<feature type="domain" description="STAS" evidence="6">
    <location>
        <begin position="471"/>
        <end position="570"/>
    </location>
</feature>
<feature type="transmembrane region" description="Helical" evidence="5">
    <location>
        <begin position="362"/>
        <end position="391"/>
    </location>
</feature>
<dbReference type="EMBL" id="AHTH01000020">
    <property type="protein sequence ID" value="EHR41150.1"/>
    <property type="molecule type" value="Genomic_DNA"/>
</dbReference>
<dbReference type="Gene3D" id="3.30.750.24">
    <property type="entry name" value="STAS domain"/>
    <property type="match status" value="1"/>
</dbReference>
<evidence type="ECO:0000313" key="8">
    <source>
        <dbReference type="Proteomes" id="UP000012046"/>
    </source>
</evidence>
<dbReference type="Pfam" id="PF00916">
    <property type="entry name" value="Sulfate_transp"/>
    <property type="match status" value="1"/>
</dbReference>
<sequence>MSHRAHLFSLRICHALRESLAEGYNRHKLVKDLLAGITVGIIAIPLAMALAIASGVPPQYGLYTAIIAGFVIALTGGSRFSISGPTAAFVVILYPIALKYGLSGLLLASVLAGVMLVAMALFRLGRLIEYIPESVTLGFTSGIAIVIVILQIKDFFGLPLAALPEHFGDKIWLLGQQLPHFAWPSLLVAAVTLTVMIGWRRLNTAIPPHLPALLVGTLLGLLLLQFGIDLPTVASRFSYTAADGSLAAGVPPYLPYFDWPWNRPGPAGEPLSFSWQLAKDLLAAAFAIAMLGAIESLLCAVVLDNASGRRHSANSELLGQGIGNIITPFFGGITATAALARSSANLKAGAQSPVAAMVHAMVVLLALLLLTPILAYIPMAALAALLVMVAWGMSEAPKAWHLLKTAPRGDVLVFLVCLLLTVVFDMVIAITAGILLATMLFMKDIAAMTKVTDISGNRKQVEQVLPAGWKVLKISGPLFFAAADRIFAEVALLSQQQRGLVLYMDGVPLLDAGGLAALDKLLDHCRKQEVELLIADLQFQPLKTLAKAGVKPEPGRLTFYPTLREALEQLAGRQTVQTVPEAAVLPAS</sequence>
<dbReference type="Proteomes" id="UP000012046">
    <property type="component" value="Unassembled WGS sequence"/>
</dbReference>
<evidence type="ECO:0000256" key="4">
    <source>
        <dbReference type="ARBA" id="ARBA00023136"/>
    </source>
</evidence>
<dbReference type="PANTHER" id="PTHR11814">
    <property type="entry name" value="SULFATE TRANSPORTER"/>
    <property type="match status" value="1"/>
</dbReference>
<dbReference type="InterPro" id="IPR011547">
    <property type="entry name" value="SLC26A/SulP_dom"/>
</dbReference>
<dbReference type="InterPro" id="IPR001902">
    <property type="entry name" value="SLC26A/SulP_fam"/>
</dbReference>
<dbReference type="STRING" id="1129374.AJE_07775"/>
<keyword evidence="2 5" id="KW-0812">Transmembrane</keyword>
<dbReference type="Pfam" id="PF01740">
    <property type="entry name" value="STAS"/>
    <property type="match status" value="1"/>
</dbReference>
<dbReference type="InterPro" id="IPR036513">
    <property type="entry name" value="STAS_dom_sf"/>
</dbReference>
<dbReference type="PROSITE" id="PS50801">
    <property type="entry name" value="STAS"/>
    <property type="match status" value="1"/>
</dbReference>
<feature type="transmembrane region" description="Helical" evidence="5">
    <location>
        <begin position="60"/>
        <end position="80"/>
    </location>
</feature>
<feature type="transmembrane region" description="Helical" evidence="5">
    <location>
        <begin position="281"/>
        <end position="303"/>
    </location>
</feature>
<dbReference type="NCBIfam" id="TIGR00815">
    <property type="entry name" value="sulP"/>
    <property type="match status" value="1"/>
</dbReference>
<protein>
    <submittedName>
        <fullName evidence="7">Putative transporter</fullName>
    </submittedName>
</protein>
<evidence type="ECO:0000259" key="6">
    <source>
        <dbReference type="PROSITE" id="PS50801"/>
    </source>
</evidence>
<gene>
    <name evidence="7" type="ORF">AJE_07775</name>
</gene>
<dbReference type="InterPro" id="IPR002645">
    <property type="entry name" value="STAS_dom"/>
</dbReference>
<dbReference type="PATRIC" id="fig|1129374.4.peg.1555"/>
<dbReference type="CDD" id="cd07042">
    <property type="entry name" value="STAS_SulP_like_sulfate_transporter"/>
    <property type="match status" value="1"/>
</dbReference>
<accession>H3ZDX3</accession>
<feature type="transmembrane region" description="Helical" evidence="5">
    <location>
        <begin position="134"/>
        <end position="152"/>
    </location>
</feature>
<evidence type="ECO:0000256" key="1">
    <source>
        <dbReference type="ARBA" id="ARBA00004141"/>
    </source>
</evidence>
<dbReference type="PROSITE" id="PS01130">
    <property type="entry name" value="SLC26A"/>
    <property type="match status" value="1"/>
</dbReference>
<dbReference type="RefSeq" id="WP_008950393.1">
    <property type="nucleotide sequence ID" value="NZ_AHTH01000020.1"/>
</dbReference>
<dbReference type="GO" id="GO:0008271">
    <property type="term" value="F:secondary active sulfate transmembrane transporter activity"/>
    <property type="evidence" value="ECO:0007669"/>
    <property type="project" value="InterPro"/>
</dbReference>
<keyword evidence="3 5" id="KW-1133">Transmembrane helix</keyword>
<evidence type="ECO:0000256" key="5">
    <source>
        <dbReference type="SAM" id="Phobius"/>
    </source>
</evidence>
<feature type="transmembrane region" description="Helical" evidence="5">
    <location>
        <begin position="181"/>
        <end position="199"/>
    </location>
</feature>
<feature type="transmembrane region" description="Helical" evidence="5">
    <location>
        <begin position="211"/>
        <end position="228"/>
    </location>
</feature>
<dbReference type="SUPFAM" id="SSF52091">
    <property type="entry name" value="SpoIIaa-like"/>
    <property type="match status" value="1"/>
</dbReference>